<gene>
    <name evidence="2" type="ORF">DGYR_LOCUS7529</name>
</gene>
<dbReference type="EMBL" id="CAJFCJ010000009">
    <property type="protein sequence ID" value="CAD5119258.1"/>
    <property type="molecule type" value="Genomic_DNA"/>
</dbReference>
<keyword evidence="1" id="KW-0812">Transmembrane</keyword>
<accession>A0A7I8VU59</accession>
<evidence type="ECO:0000256" key="1">
    <source>
        <dbReference type="SAM" id="Phobius"/>
    </source>
</evidence>
<reference evidence="2 3" key="1">
    <citation type="submission" date="2020-08" db="EMBL/GenBank/DDBJ databases">
        <authorList>
            <person name="Hejnol A."/>
        </authorList>
    </citation>
    <scope>NUCLEOTIDE SEQUENCE [LARGE SCALE GENOMIC DNA]</scope>
</reference>
<keyword evidence="3" id="KW-1185">Reference proteome</keyword>
<protein>
    <submittedName>
        <fullName evidence="2">DgyrCDS7887</fullName>
    </submittedName>
</protein>
<comment type="caution">
    <text evidence="2">The sequence shown here is derived from an EMBL/GenBank/DDBJ whole genome shotgun (WGS) entry which is preliminary data.</text>
</comment>
<evidence type="ECO:0000313" key="2">
    <source>
        <dbReference type="EMBL" id="CAD5119258.1"/>
    </source>
</evidence>
<name>A0A7I8VU59_9ANNE</name>
<keyword evidence="1" id="KW-1133">Transmembrane helix</keyword>
<dbReference type="AlphaFoldDB" id="A0A7I8VU59"/>
<evidence type="ECO:0000313" key="3">
    <source>
        <dbReference type="Proteomes" id="UP000549394"/>
    </source>
</evidence>
<feature type="transmembrane region" description="Helical" evidence="1">
    <location>
        <begin position="21"/>
        <end position="39"/>
    </location>
</feature>
<organism evidence="2 3">
    <name type="scientific">Dimorphilus gyrociliatus</name>
    <dbReference type="NCBI Taxonomy" id="2664684"/>
    <lineage>
        <taxon>Eukaryota</taxon>
        <taxon>Metazoa</taxon>
        <taxon>Spiralia</taxon>
        <taxon>Lophotrochozoa</taxon>
        <taxon>Annelida</taxon>
        <taxon>Polychaeta</taxon>
        <taxon>Polychaeta incertae sedis</taxon>
        <taxon>Dinophilidae</taxon>
        <taxon>Dimorphilus</taxon>
    </lineage>
</organism>
<keyword evidence="1" id="KW-0472">Membrane</keyword>
<dbReference type="OrthoDB" id="5974730at2759"/>
<proteinExistence type="predicted"/>
<sequence>MIRQKISNPSFGLCLSVIGKIYTQFVLSYALVSFALFSADKWGVVYWEVWYILHIMLIVWFLVRGKLIKLAKDPQSSNGEVNRAESKKDD</sequence>
<dbReference type="Proteomes" id="UP000549394">
    <property type="component" value="Unassembled WGS sequence"/>
</dbReference>
<feature type="transmembrane region" description="Helical" evidence="1">
    <location>
        <begin position="45"/>
        <end position="63"/>
    </location>
</feature>